<sequence length="149" mass="15213">MKPIKWAFLALIVFAITLNSCKKSATKPAVTNSIALKFNGTAYSTSTITAAYSKGALQIIGSFVSSTSLYIAIPNNVKVGSFDLATGAGAATFGTGPSAAFFGDSGNVTITSFTSTTVAGTFAFHGTDLSTGSTCNVTEGTFQATYSTQ</sequence>
<evidence type="ECO:0000313" key="2">
    <source>
        <dbReference type="Proteomes" id="UP000218263"/>
    </source>
</evidence>
<keyword evidence="2" id="KW-1185">Reference proteome</keyword>
<reference evidence="1 2" key="1">
    <citation type="submission" date="2015-12" db="EMBL/GenBank/DDBJ databases">
        <title>Genome sequence of Mucilaginibacter gotjawali.</title>
        <authorList>
            <person name="Lee J.S."/>
            <person name="Lee K.C."/>
            <person name="Kim K.K."/>
            <person name="Lee B.W."/>
        </authorList>
    </citation>
    <scope>NUCLEOTIDE SEQUENCE [LARGE SCALE GENOMIC DNA]</scope>
    <source>
        <strain evidence="1 2">SA3-7</strain>
    </source>
</reference>
<dbReference type="OrthoDB" id="949867at2"/>
<dbReference type="Proteomes" id="UP000218263">
    <property type="component" value="Chromosome"/>
</dbReference>
<gene>
    <name evidence="1" type="ORF">MgSA37_00504</name>
</gene>
<dbReference type="KEGG" id="mgot:MgSA37_00504"/>
<dbReference type="InterPro" id="IPR046219">
    <property type="entry name" value="DUF6252"/>
</dbReference>
<organism evidence="1 2">
    <name type="scientific">Mucilaginibacter gotjawali</name>
    <dbReference type="NCBI Taxonomy" id="1550579"/>
    <lineage>
        <taxon>Bacteria</taxon>
        <taxon>Pseudomonadati</taxon>
        <taxon>Bacteroidota</taxon>
        <taxon>Sphingobacteriia</taxon>
        <taxon>Sphingobacteriales</taxon>
        <taxon>Sphingobacteriaceae</taxon>
        <taxon>Mucilaginibacter</taxon>
    </lineage>
</organism>
<name>A0A110B0T6_9SPHI</name>
<dbReference type="EMBL" id="AP017313">
    <property type="protein sequence ID" value="BAU52349.1"/>
    <property type="molecule type" value="Genomic_DNA"/>
</dbReference>
<protein>
    <submittedName>
        <fullName evidence="1">Uncharacterized protein</fullName>
    </submittedName>
</protein>
<dbReference type="RefSeq" id="WP_096349685.1">
    <property type="nucleotide sequence ID" value="NZ_AP017313.1"/>
</dbReference>
<evidence type="ECO:0000313" key="1">
    <source>
        <dbReference type="EMBL" id="BAU52349.1"/>
    </source>
</evidence>
<accession>A0A110B0T6</accession>
<dbReference type="Pfam" id="PF19765">
    <property type="entry name" value="DUF6252"/>
    <property type="match status" value="1"/>
</dbReference>
<proteinExistence type="predicted"/>
<dbReference type="AlphaFoldDB" id="A0A110B0T6"/>